<reference evidence="2" key="1">
    <citation type="submission" date="2023-07" db="EMBL/GenBank/DDBJ databases">
        <authorList>
            <person name="Stuckert A."/>
        </authorList>
    </citation>
    <scope>NUCLEOTIDE SEQUENCE</scope>
</reference>
<gene>
    <name evidence="2" type="ORF">RIMI_LOCUS2555192</name>
</gene>
<evidence type="ECO:0000256" key="1">
    <source>
        <dbReference type="SAM" id="MobiDB-lite"/>
    </source>
</evidence>
<organism evidence="2 3">
    <name type="scientific">Ranitomeya imitator</name>
    <name type="common">mimic poison frog</name>
    <dbReference type="NCBI Taxonomy" id="111125"/>
    <lineage>
        <taxon>Eukaryota</taxon>
        <taxon>Metazoa</taxon>
        <taxon>Chordata</taxon>
        <taxon>Craniata</taxon>
        <taxon>Vertebrata</taxon>
        <taxon>Euteleostomi</taxon>
        <taxon>Amphibia</taxon>
        <taxon>Batrachia</taxon>
        <taxon>Anura</taxon>
        <taxon>Neobatrachia</taxon>
        <taxon>Hyloidea</taxon>
        <taxon>Dendrobatidae</taxon>
        <taxon>Dendrobatinae</taxon>
        <taxon>Ranitomeya</taxon>
    </lineage>
</organism>
<sequence>MGVRLIMRIYLFGVLQPPPLKPPPPMSTHMSFPPAPLDVPMNVPGVSNVYPQALVPPAYHPATRPGINQPPTPPTMTASHVPFSYPTDMGFREGGPGAPTVVPPPPTAGEQEGWIDSFSMKSSMQRKKPNPTIPPAPITTPVMKLPSEPEILQPYPSSNLDPIQTPPGAPKEVSMQVYRNI</sequence>
<protein>
    <submittedName>
        <fullName evidence="2">Uncharacterized protein</fullName>
    </submittedName>
</protein>
<feature type="region of interest" description="Disordered" evidence="1">
    <location>
        <begin position="92"/>
        <end position="173"/>
    </location>
</feature>
<dbReference type="Proteomes" id="UP001176940">
    <property type="component" value="Unassembled WGS sequence"/>
</dbReference>
<comment type="caution">
    <text evidence="2">The sequence shown here is derived from an EMBL/GenBank/DDBJ whole genome shotgun (WGS) entry which is preliminary data.</text>
</comment>
<accession>A0ABN9KVD3</accession>
<name>A0ABN9KVD3_9NEOB</name>
<dbReference type="EMBL" id="CAUEEQ010003603">
    <property type="protein sequence ID" value="CAJ0925602.1"/>
    <property type="molecule type" value="Genomic_DNA"/>
</dbReference>
<evidence type="ECO:0000313" key="3">
    <source>
        <dbReference type="Proteomes" id="UP001176940"/>
    </source>
</evidence>
<proteinExistence type="predicted"/>
<keyword evidence="3" id="KW-1185">Reference proteome</keyword>
<evidence type="ECO:0000313" key="2">
    <source>
        <dbReference type="EMBL" id="CAJ0925602.1"/>
    </source>
</evidence>